<dbReference type="InterPro" id="IPR011991">
    <property type="entry name" value="ArsR-like_HTH"/>
</dbReference>
<dbReference type="CDD" id="cd00090">
    <property type="entry name" value="HTH_ARSR"/>
    <property type="match status" value="1"/>
</dbReference>
<reference evidence="6 7" key="1">
    <citation type="submission" date="2023-07" db="EMBL/GenBank/DDBJ databases">
        <title>Genomic Encyclopedia of Type Strains, Phase IV (KMG-IV): sequencing the most valuable type-strain genomes for metagenomic binning, comparative biology and taxonomic classification.</title>
        <authorList>
            <person name="Goeker M."/>
        </authorList>
    </citation>
    <scope>NUCLEOTIDE SEQUENCE [LARGE SCALE GENOMIC DNA]</scope>
    <source>
        <strain evidence="6 7">DSM 5896</strain>
    </source>
</reference>
<dbReference type="InterPro" id="IPR036390">
    <property type="entry name" value="WH_DNA-bd_sf"/>
</dbReference>
<keyword evidence="4" id="KW-0804">Transcription</keyword>
<dbReference type="SMART" id="SM01134">
    <property type="entry name" value="DeoRC"/>
    <property type="match status" value="1"/>
</dbReference>
<organism evidence="6 7">
    <name type="scientific">Labrys monachus</name>
    <dbReference type="NCBI Taxonomy" id="217067"/>
    <lineage>
        <taxon>Bacteria</taxon>
        <taxon>Pseudomonadati</taxon>
        <taxon>Pseudomonadota</taxon>
        <taxon>Alphaproteobacteria</taxon>
        <taxon>Hyphomicrobiales</taxon>
        <taxon>Xanthobacteraceae</taxon>
        <taxon>Labrys</taxon>
    </lineage>
</organism>
<evidence type="ECO:0000256" key="2">
    <source>
        <dbReference type="ARBA" id="ARBA00023015"/>
    </source>
</evidence>
<evidence type="ECO:0000313" key="6">
    <source>
        <dbReference type="EMBL" id="MDQ0391915.1"/>
    </source>
</evidence>
<keyword evidence="1" id="KW-0678">Repressor</keyword>
<evidence type="ECO:0000256" key="3">
    <source>
        <dbReference type="ARBA" id="ARBA00023125"/>
    </source>
</evidence>
<evidence type="ECO:0000313" key="7">
    <source>
        <dbReference type="Proteomes" id="UP001237448"/>
    </source>
</evidence>
<keyword evidence="3" id="KW-0238">DNA-binding</keyword>
<feature type="domain" description="HTH deoR-type" evidence="5">
    <location>
        <begin position="12"/>
        <end position="67"/>
    </location>
</feature>
<dbReference type="Gene3D" id="3.40.50.1360">
    <property type="match status" value="1"/>
</dbReference>
<dbReference type="Proteomes" id="UP001237448">
    <property type="component" value="Unassembled WGS sequence"/>
</dbReference>
<protein>
    <submittedName>
        <fullName evidence="6">DeoR/GlpR family transcriptional regulator of sugar metabolism</fullName>
    </submittedName>
</protein>
<dbReference type="Pfam" id="PF00455">
    <property type="entry name" value="DeoRC"/>
    <property type="match status" value="1"/>
</dbReference>
<dbReference type="SMART" id="SM00420">
    <property type="entry name" value="HTH_DEOR"/>
    <property type="match status" value="1"/>
</dbReference>
<dbReference type="Pfam" id="PF08220">
    <property type="entry name" value="HTH_DeoR"/>
    <property type="match status" value="1"/>
</dbReference>
<gene>
    <name evidence="6" type="ORF">J3R73_001707</name>
</gene>
<dbReference type="InterPro" id="IPR036388">
    <property type="entry name" value="WH-like_DNA-bd_sf"/>
</dbReference>
<name>A0ABU0FBC9_9HYPH</name>
<dbReference type="SUPFAM" id="SSF100950">
    <property type="entry name" value="NagB/RpiA/CoA transferase-like"/>
    <property type="match status" value="1"/>
</dbReference>
<dbReference type="InterPro" id="IPR001034">
    <property type="entry name" value="DeoR_HTH"/>
</dbReference>
<dbReference type="PRINTS" id="PR00037">
    <property type="entry name" value="HTHLACR"/>
</dbReference>
<accession>A0ABU0FBC9</accession>
<dbReference type="Gene3D" id="1.10.10.10">
    <property type="entry name" value="Winged helix-like DNA-binding domain superfamily/Winged helix DNA-binding domain"/>
    <property type="match status" value="1"/>
</dbReference>
<keyword evidence="7" id="KW-1185">Reference proteome</keyword>
<dbReference type="EMBL" id="JAUSVK010000001">
    <property type="protein sequence ID" value="MDQ0391915.1"/>
    <property type="molecule type" value="Genomic_DNA"/>
</dbReference>
<dbReference type="SUPFAM" id="SSF46785">
    <property type="entry name" value="Winged helix' DNA-binding domain"/>
    <property type="match status" value="1"/>
</dbReference>
<comment type="caution">
    <text evidence="6">The sequence shown here is derived from an EMBL/GenBank/DDBJ whole genome shotgun (WGS) entry which is preliminary data.</text>
</comment>
<dbReference type="PANTHER" id="PTHR30363:SF4">
    <property type="entry name" value="GLYCEROL-3-PHOSPHATE REGULON REPRESSOR"/>
    <property type="match status" value="1"/>
</dbReference>
<proteinExistence type="predicted"/>
<dbReference type="InterPro" id="IPR037171">
    <property type="entry name" value="NagB/RpiA_transferase-like"/>
</dbReference>
<evidence type="ECO:0000256" key="1">
    <source>
        <dbReference type="ARBA" id="ARBA00022491"/>
    </source>
</evidence>
<evidence type="ECO:0000256" key="4">
    <source>
        <dbReference type="ARBA" id="ARBA00023163"/>
    </source>
</evidence>
<dbReference type="InterPro" id="IPR014036">
    <property type="entry name" value="DeoR-like_C"/>
</dbReference>
<evidence type="ECO:0000259" key="5">
    <source>
        <dbReference type="PROSITE" id="PS51000"/>
    </source>
</evidence>
<dbReference type="InterPro" id="IPR018356">
    <property type="entry name" value="Tscrpt_reg_HTH_DeoR_CS"/>
</dbReference>
<dbReference type="PANTHER" id="PTHR30363">
    <property type="entry name" value="HTH-TYPE TRANSCRIPTIONAL REGULATOR SRLR-RELATED"/>
    <property type="match status" value="1"/>
</dbReference>
<dbReference type="PROSITE" id="PS51000">
    <property type="entry name" value="HTH_DEOR_2"/>
    <property type="match status" value="1"/>
</dbReference>
<dbReference type="PROSITE" id="PS00894">
    <property type="entry name" value="HTH_DEOR_1"/>
    <property type="match status" value="1"/>
</dbReference>
<sequence length="270" mass="28834">MESPAKRAEPIPAMRRAMILERIKKNGVASIVELAEDINVSPSTVRRDLEKLTDEGYLERTHGGALLVRPLQATFEREPILNAHLNRDQKRAIGAEAALRLNTRESVIFDSSSTVMEAVRAAATRDLSLTAVTNSLDIAGLCASVPAWRVILPGGSLRAGSRMIVGEPGESFLTTIHADLCLIGAFAVTGSLLTDASLEVAGIKRAMIQSARRTILLVDSSKFQAPGFCTFCQISEIDEVITDDGIGADDLSGLRASNVKLTVVPVSASP</sequence>
<dbReference type="InterPro" id="IPR050313">
    <property type="entry name" value="Carb_Metab_HTH_regulators"/>
</dbReference>
<dbReference type="RefSeq" id="WP_307424995.1">
    <property type="nucleotide sequence ID" value="NZ_JAUSVK010000001.1"/>
</dbReference>
<keyword evidence="2" id="KW-0805">Transcription regulation</keyword>